<keyword evidence="1" id="KW-0472">Membrane</keyword>
<keyword evidence="2" id="KW-1185">Reference proteome</keyword>
<feature type="transmembrane region" description="Helical" evidence="1">
    <location>
        <begin position="81"/>
        <end position="100"/>
    </location>
</feature>
<reference evidence="3" key="1">
    <citation type="submission" date="2022-11" db="UniProtKB">
        <authorList>
            <consortium name="WormBaseParasite"/>
        </authorList>
    </citation>
    <scope>IDENTIFICATION</scope>
</reference>
<dbReference type="WBParaSite" id="jg4153">
    <property type="protein sequence ID" value="jg4153"/>
    <property type="gene ID" value="jg4153"/>
</dbReference>
<evidence type="ECO:0000256" key="1">
    <source>
        <dbReference type="SAM" id="Phobius"/>
    </source>
</evidence>
<organism evidence="2 3">
    <name type="scientific">Ditylenchus dipsaci</name>
    <dbReference type="NCBI Taxonomy" id="166011"/>
    <lineage>
        <taxon>Eukaryota</taxon>
        <taxon>Metazoa</taxon>
        <taxon>Ecdysozoa</taxon>
        <taxon>Nematoda</taxon>
        <taxon>Chromadorea</taxon>
        <taxon>Rhabditida</taxon>
        <taxon>Tylenchina</taxon>
        <taxon>Tylenchomorpha</taxon>
        <taxon>Sphaerularioidea</taxon>
        <taxon>Anguinidae</taxon>
        <taxon>Anguininae</taxon>
        <taxon>Ditylenchus</taxon>
    </lineage>
</organism>
<evidence type="ECO:0000313" key="2">
    <source>
        <dbReference type="Proteomes" id="UP000887574"/>
    </source>
</evidence>
<accession>A0A915E931</accession>
<keyword evidence="1" id="KW-0812">Transmembrane</keyword>
<sequence length="263" mass="29539">MSYAEAVTDKDTSIASVQNWSFLNPPLWGLLLIAYGSFQYIYYRAHNNHFALAPTASFYALPSIGISILAGSYKFSDYGNLIVYVAGNALVVLIFLSSLIRPADLNEIERQKVIIVLRSSGFVAFLVIVFVVSLSASVYFFSCVEFVTLLISYIAVFFEFWNTAPAVIAAVPPPRPTDRKLFNVRLSSSDQSSCDQQSEEIFEDTYMELRRNGMYQQAGEFRGRALHLILEFKKAENHVLGEFKKAAVNLSTEYEVMIENPQG</sequence>
<name>A0A915E931_9BILA</name>
<protein>
    <submittedName>
        <fullName evidence="3">Uncharacterized protein</fullName>
    </submittedName>
</protein>
<feature type="transmembrane region" description="Helical" evidence="1">
    <location>
        <begin position="147"/>
        <end position="171"/>
    </location>
</feature>
<dbReference type="AlphaFoldDB" id="A0A915E931"/>
<dbReference type="Proteomes" id="UP000887574">
    <property type="component" value="Unplaced"/>
</dbReference>
<feature type="transmembrane region" description="Helical" evidence="1">
    <location>
        <begin position="121"/>
        <end position="141"/>
    </location>
</feature>
<keyword evidence="1" id="KW-1133">Transmembrane helix</keyword>
<feature type="transmembrane region" description="Helical" evidence="1">
    <location>
        <begin position="50"/>
        <end position="69"/>
    </location>
</feature>
<feature type="transmembrane region" description="Helical" evidence="1">
    <location>
        <begin position="26"/>
        <end position="43"/>
    </location>
</feature>
<evidence type="ECO:0000313" key="3">
    <source>
        <dbReference type="WBParaSite" id="jg4153"/>
    </source>
</evidence>
<proteinExistence type="predicted"/>